<dbReference type="SUPFAM" id="SSF52266">
    <property type="entry name" value="SGNH hydrolase"/>
    <property type="match status" value="1"/>
</dbReference>
<name>A0A2S4N5F7_9FLAO</name>
<dbReference type="InterPro" id="IPR036514">
    <property type="entry name" value="SGNH_hydro_sf"/>
</dbReference>
<protein>
    <submittedName>
        <fullName evidence="2">Lysophospholipase L1-like esterase</fullName>
    </submittedName>
</protein>
<dbReference type="Gene3D" id="3.40.50.1110">
    <property type="entry name" value="SGNH hydrolase"/>
    <property type="match status" value="1"/>
</dbReference>
<evidence type="ECO:0000259" key="1">
    <source>
        <dbReference type="Pfam" id="PF13472"/>
    </source>
</evidence>
<proteinExistence type="predicted"/>
<dbReference type="OrthoDB" id="9764375at2"/>
<evidence type="ECO:0000313" key="3">
    <source>
        <dbReference type="Proteomes" id="UP000237056"/>
    </source>
</evidence>
<reference evidence="2 3" key="1">
    <citation type="submission" date="2018-01" db="EMBL/GenBank/DDBJ databases">
        <title>Genomic Encyclopedia of Type Strains, Phase I: the one thousand microbial genomes (KMG-I) project.</title>
        <authorList>
            <person name="Goeker M."/>
        </authorList>
    </citation>
    <scope>NUCLEOTIDE SEQUENCE [LARGE SCALE GENOMIC DNA]</scope>
    <source>
        <strain evidence="2 3">DSM 17960</strain>
    </source>
</reference>
<dbReference type="InterPro" id="IPR013830">
    <property type="entry name" value="SGNH_hydro"/>
</dbReference>
<dbReference type="Pfam" id="PF13472">
    <property type="entry name" value="Lipase_GDSL_2"/>
    <property type="match status" value="1"/>
</dbReference>
<accession>A0A2S4N5F7</accession>
<keyword evidence="3" id="KW-1185">Reference proteome</keyword>
<dbReference type="AlphaFoldDB" id="A0A2S4N5F7"/>
<comment type="caution">
    <text evidence="2">The sequence shown here is derived from an EMBL/GenBank/DDBJ whole genome shotgun (WGS) entry which is preliminary data.</text>
</comment>
<sequence>MYKYIVVLFCLLFQNIKAQENLVWVLPALDNDVVKQLNLENNNFNNATTLDPLFAKLLLQKKFKSNEKIRIVHIGDSHIQADLMTSVVRKEFQKQFGNAGRGLLFPLPLVRSNGTGDAIYTSKNYWTGHRITKKDTLNPCGVAAFVMQTNDLIAGFNLKLRNEDTFDKITVFTNKAVNEIDLSYNIMENDLHCYKQNTGVNSFNLHRETSSITIKLSANDSIRYYGTSLEKNNGGIIYDAIGANSARYLDYNRTNLFWEQLPALKADCYIISLGTNEAQDPNVNLETFIKNVTEVCTKLKFISPEAVIIIATPPVSYYRKTQPNFTVQSIANTLIKFCNNNNYAYWDLFNTSKGLDGASIWKGNNWLNTDLVHFTNKGYDLQAKLLLLAFANSWNAFLEKN</sequence>
<evidence type="ECO:0000313" key="2">
    <source>
        <dbReference type="EMBL" id="POS00967.1"/>
    </source>
</evidence>
<feature type="domain" description="SGNH hydrolase-type esterase" evidence="1">
    <location>
        <begin position="211"/>
        <end position="381"/>
    </location>
</feature>
<dbReference type="EMBL" id="PQNY01000016">
    <property type="protein sequence ID" value="POS00967.1"/>
    <property type="molecule type" value="Genomic_DNA"/>
</dbReference>
<dbReference type="Gene3D" id="2.60.120.1360">
    <property type="match status" value="1"/>
</dbReference>
<gene>
    <name evidence="2" type="ORF">Q361_11620</name>
</gene>
<dbReference type="Proteomes" id="UP000237056">
    <property type="component" value="Unassembled WGS sequence"/>
</dbReference>
<dbReference type="GO" id="GO:0016788">
    <property type="term" value="F:hydrolase activity, acting on ester bonds"/>
    <property type="evidence" value="ECO:0007669"/>
    <property type="project" value="UniProtKB-ARBA"/>
</dbReference>
<dbReference type="RefSeq" id="WP_103726830.1">
    <property type="nucleotide sequence ID" value="NZ_PQNY01000016.1"/>
</dbReference>
<organism evidence="2 3">
    <name type="scientific">Flavobacterium croceum DSM 17960</name>
    <dbReference type="NCBI Taxonomy" id="1121886"/>
    <lineage>
        <taxon>Bacteria</taxon>
        <taxon>Pseudomonadati</taxon>
        <taxon>Bacteroidota</taxon>
        <taxon>Flavobacteriia</taxon>
        <taxon>Flavobacteriales</taxon>
        <taxon>Flavobacteriaceae</taxon>
        <taxon>Flavobacterium</taxon>
    </lineage>
</organism>